<feature type="domain" description="Glycosyltransferase 2-like" evidence="5">
    <location>
        <begin position="41"/>
        <end position="175"/>
    </location>
</feature>
<dbReference type="SUPFAM" id="SSF53448">
    <property type="entry name" value="Nucleotide-diphospho-sugar transferases"/>
    <property type="match status" value="1"/>
</dbReference>
<dbReference type="AlphaFoldDB" id="A0A316DLD5"/>
<proteinExistence type="inferred from homology"/>
<gene>
    <name evidence="6" type="ORF">LX78_01484</name>
</gene>
<dbReference type="PANTHER" id="PTHR43630">
    <property type="entry name" value="POLY-BETA-1,6-N-ACETYL-D-GLUCOSAMINE SYNTHASE"/>
    <property type="match status" value="1"/>
</dbReference>
<evidence type="ECO:0000256" key="1">
    <source>
        <dbReference type="ARBA" id="ARBA00006739"/>
    </source>
</evidence>
<organism evidence="6 7">
    <name type="scientific">Xanthomarina spongicola</name>
    <dbReference type="NCBI Taxonomy" id="570520"/>
    <lineage>
        <taxon>Bacteria</taxon>
        <taxon>Pseudomonadati</taxon>
        <taxon>Bacteroidota</taxon>
        <taxon>Flavobacteriia</taxon>
        <taxon>Flavobacteriales</taxon>
        <taxon>Flavobacteriaceae</taxon>
        <taxon>Xanthomarina</taxon>
    </lineage>
</organism>
<evidence type="ECO:0000256" key="3">
    <source>
        <dbReference type="ARBA" id="ARBA00022679"/>
    </source>
</evidence>
<keyword evidence="3 6" id="KW-0808">Transferase</keyword>
<keyword evidence="4" id="KW-0472">Membrane</keyword>
<feature type="transmembrane region" description="Helical" evidence="4">
    <location>
        <begin position="282"/>
        <end position="303"/>
    </location>
</feature>
<reference evidence="6 7" key="1">
    <citation type="submission" date="2018-05" db="EMBL/GenBank/DDBJ databases">
        <title>Genomic Encyclopedia of Archaeal and Bacterial Type Strains, Phase II (KMG-II): from individual species to whole genera.</title>
        <authorList>
            <person name="Goeker M."/>
        </authorList>
    </citation>
    <scope>NUCLEOTIDE SEQUENCE [LARGE SCALE GENOMIC DNA]</scope>
    <source>
        <strain evidence="6 7">DSM 22637</strain>
    </source>
</reference>
<dbReference type="InterPro" id="IPR029044">
    <property type="entry name" value="Nucleotide-diphossugar_trans"/>
</dbReference>
<name>A0A316DLD5_9FLAO</name>
<evidence type="ECO:0000313" key="6">
    <source>
        <dbReference type="EMBL" id="PWK19007.1"/>
    </source>
</evidence>
<comment type="similarity">
    <text evidence="1">Belongs to the glycosyltransferase 2 family.</text>
</comment>
<evidence type="ECO:0000313" key="7">
    <source>
        <dbReference type="Proteomes" id="UP000245430"/>
    </source>
</evidence>
<comment type="caution">
    <text evidence="6">The sequence shown here is derived from an EMBL/GenBank/DDBJ whole genome shotgun (WGS) entry which is preliminary data.</text>
</comment>
<dbReference type="RefSeq" id="WP_109682017.1">
    <property type="nucleotide sequence ID" value="NZ_QGGP01000003.1"/>
</dbReference>
<dbReference type="CDD" id="cd04192">
    <property type="entry name" value="GT_2_like_e"/>
    <property type="match status" value="1"/>
</dbReference>
<evidence type="ECO:0000256" key="2">
    <source>
        <dbReference type="ARBA" id="ARBA00022676"/>
    </source>
</evidence>
<evidence type="ECO:0000256" key="4">
    <source>
        <dbReference type="SAM" id="Phobius"/>
    </source>
</evidence>
<dbReference type="EMBL" id="QGGP01000003">
    <property type="protein sequence ID" value="PWK19007.1"/>
    <property type="molecule type" value="Genomic_DNA"/>
</dbReference>
<keyword evidence="7" id="KW-1185">Reference proteome</keyword>
<dbReference type="Pfam" id="PF00535">
    <property type="entry name" value="Glycos_transf_2"/>
    <property type="match status" value="1"/>
</dbReference>
<keyword evidence="4" id="KW-0812">Transmembrane</keyword>
<keyword evidence="4" id="KW-1133">Transmembrane helix</keyword>
<protein>
    <submittedName>
        <fullName evidence="6">Cellulose synthase/poly-beta-1,6-N-acetylglucosamine synthase-like glycosyltransferase</fullName>
    </submittedName>
</protein>
<accession>A0A316DLD5</accession>
<keyword evidence="2" id="KW-0328">Glycosyltransferase</keyword>
<dbReference type="PANTHER" id="PTHR43630:SF1">
    <property type="entry name" value="POLY-BETA-1,6-N-ACETYL-D-GLUCOSAMINE SYNTHASE"/>
    <property type="match status" value="1"/>
</dbReference>
<dbReference type="GO" id="GO:0016757">
    <property type="term" value="F:glycosyltransferase activity"/>
    <property type="evidence" value="ECO:0007669"/>
    <property type="project" value="UniProtKB-KW"/>
</dbReference>
<feature type="transmembrane region" description="Helical" evidence="4">
    <location>
        <begin position="310"/>
        <end position="329"/>
    </location>
</feature>
<dbReference type="OrthoDB" id="9805625at2"/>
<dbReference type="Proteomes" id="UP000245430">
    <property type="component" value="Unassembled WGS sequence"/>
</dbReference>
<dbReference type="InterPro" id="IPR001173">
    <property type="entry name" value="Glyco_trans_2-like"/>
</dbReference>
<dbReference type="Gene3D" id="3.90.550.10">
    <property type="entry name" value="Spore Coat Polysaccharide Biosynthesis Protein SpsA, Chain A"/>
    <property type="match status" value="1"/>
</dbReference>
<feature type="transmembrane region" description="Helical" evidence="4">
    <location>
        <begin position="341"/>
        <end position="365"/>
    </location>
</feature>
<evidence type="ECO:0000259" key="5">
    <source>
        <dbReference type="Pfam" id="PF00535"/>
    </source>
</evidence>
<sequence>MMTIIVCITFLYVLLIGSFIYGFERVEDFYFEDSKNKSTFSVIIPFRNEAENLSELLKSILKLKYPTSNFEIIFVNDASEDTSVKIIRKHLEGTNINFQIIQNQRISNSPKKDAITMAIELAKNEWIVSTDADCLAPEFWLNCFSNFINKTHCSMIAAPVTYYNMQTFLDRFQTLDFLSLVGATIGGFGIKMPFLCNGANLAYKKDFFKILNGFEGNKEIASGDDVFLLQKAIEKHPYKVRFIKAKQAIVLTKPQPNFKSLKSQRVRWASKTTHYKNSFGKLTGLLVLLMNATIISSLLLTAIGYLNFNFLLFIFLVKLLIDFILLAKTATFFNQKQLLKSYLFCALIYPFFCVYIAIISVFSSYKWKDRRHRK</sequence>